<organism evidence="2 3">
    <name type="scientific">Cetraspora pellucida</name>
    <dbReference type="NCBI Taxonomy" id="1433469"/>
    <lineage>
        <taxon>Eukaryota</taxon>
        <taxon>Fungi</taxon>
        <taxon>Fungi incertae sedis</taxon>
        <taxon>Mucoromycota</taxon>
        <taxon>Glomeromycotina</taxon>
        <taxon>Glomeromycetes</taxon>
        <taxon>Diversisporales</taxon>
        <taxon>Gigasporaceae</taxon>
        <taxon>Cetraspora</taxon>
    </lineage>
</organism>
<feature type="region of interest" description="Disordered" evidence="1">
    <location>
        <begin position="1"/>
        <end position="36"/>
    </location>
</feature>
<reference evidence="2" key="1">
    <citation type="submission" date="2021-06" db="EMBL/GenBank/DDBJ databases">
        <authorList>
            <person name="Kallberg Y."/>
            <person name="Tangrot J."/>
            <person name="Rosling A."/>
        </authorList>
    </citation>
    <scope>NUCLEOTIDE SEQUENCE</scope>
    <source>
        <strain evidence="2">FL966</strain>
    </source>
</reference>
<comment type="caution">
    <text evidence="2">The sequence shown here is derived from an EMBL/GenBank/DDBJ whole genome shotgun (WGS) entry which is preliminary data.</text>
</comment>
<feature type="compositionally biased region" description="Basic and acidic residues" evidence="1">
    <location>
        <begin position="1"/>
        <end position="15"/>
    </location>
</feature>
<evidence type="ECO:0000313" key="2">
    <source>
        <dbReference type="EMBL" id="CAG8690919.1"/>
    </source>
</evidence>
<dbReference type="AlphaFoldDB" id="A0A9N9HLU3"/>
<proteinExistence type="predicted"/>
<dbReference type="OrthoDB" id="2377383at2759"/>
<sequence>MREKTYFTANIRRDNMQSQDSEPDKDQESGESSYQASMSFIQRGKKRANENDRNVDNITTPNYATRRIIHKGKHNSVKKYCRLISDLQFHNVDEVSQRARHFIAMLKWSVVNYETFIKAGWNGKRRFNIISTPRIKIKSVSATFEQHPNNQLKSITTALWSLYDKGIIHSREISPASFISSPSESHVKIELWSKIFSAGSSRSDFAAVVNNQFDLQFPFFLVKFGNNGFEDSVVVVAEAVYEFNRLLSFIHHPTEEEQQSSLIYVHDDVLSFNLMGSDLEENVGNALRLTTYFRETVCTSGTLIRSLLNRQPVVTFNYDLMMALPELPREAIKSRELYTIVDESESNELDSSN</sequence>
<evidence type="ECO:0000313" key="3">
    <source>
        <dbReference type="Proteomes" id="UP000789759"/>
    </source>
</evidence>
<keyword evidence="3" id="KW-1185">Reference proteome</keyword>
<dbReference type="EMBL" id="CAJVQA010009889">
    <property type="protein sequence ID" value="CAG8690919.1"/>
    <property type="molecule type" value="Genomic_DNA"/>
</dbReference>
<gene>
    <name evidence="2" type="ORF">CPELLU_LOCUS11289</name>
</gene>
<protein>
    <submittedName>
        <fullName evidence="2">24503_t:CDS:1</fullName>
    </submittedName>
</protein>
<evidence type="ECO:0000256" key="1">
    <source>
        <dbReference type="SAM" id="MobiDB-lite"/>
    </source>
</evidence>
<name>A0A9N9HLU3_9GLOM</name>
<accession>A0A9N9HLU3</accession>
<dbReference type="Proteomes" id="UP000789759">
    <property type="component" value="Unassembled WGS sequence"/>
</dbReference>